<evidence type="ECO:0000256" key="4">
    <source>
        <dbReference type="ARBA" id="ARBA00022490"/>
    </source>
</evidence>
<evidence type="ECO:0000313" key="8">
    <source>
        <dbReference type="EMBL" id="KAG8186061.1"/>
    </source>
</evidence>
<dbReference type="EMBL" id="JAFNEN010000314">
    <property type="protein sequence ID" value="KAG8186061.1"/>
    <property type="molecule type" value="Genomic_DNA"/>
</dbReference>
<feature type="region of interest" description="Disordered" evidence="7">
    <location>
        <begin position="343"/>
        <end position="458"/>
    </location>
</feature>
<keyword evidence="9" id="KW-1185">Reference proteome</keyword>
<evidence type="ECO:0000256" key="7">
    <source>
        <dbReference type="SAM" id="MobiDB-lite"/>
    </source>
</evidence>
<evidence type="ECO:0000256" key="3">
    <source>
        <dbReference type="ARBA" id="ARBA00022475"/>
    </source>
</evidence>
<feature type="compositionally biased region" description="Basic and acidic residues" evidence="7">
    <location>
        <begin position="401"/>
        <end position="412"/>
    </location>
</feature>
<dbReference type="Pfam" id="PF09790">
    <property type="entry name" value="Hyccin"/>
    <property type="match status" value="1"/>
</dbReference>
<dbReference type="PANTHER" id="PTHR31220:SF1">
    <property type="entry name" value="GH21176P"/>
    <property type="match status" value="1"/>
</dbReference>
<protein>
    <recommendedName>
        <fullName evidence="10">Hyccin</fullName>
    </recommendedName>
</protein>
<dbReference type="Proteomes" id="UP000827092">
    <property type="component" value="Unassembled WGS sequence"/>
</dbReference>
<name>A0AAV6URZ0_9ARAC</name>
<organism evidence="8 9">
    <name type="scientific">Oedothorax gibbosus</name>
    <dbReference type="NCBI Taxonomy" id="931172"/>
    <lineage>
        <taxon>Eukaryota</taxon>
        <taxon>Metazoa</taxon>
        <taxon>Ecdysozoa</taxon>
        <taxon>Arthropoda</taxon>
        <taxon>Chelicerata</taxon>
        <taxon>Arachnida</taxon>
        <taxon>Araneae</taxon>
        <taxon>Araneomorphae</taxon>
        <taxon>Entelegynae</taxon>
        <taxon>Araneoidea</taxon>
        <taxon>Linyphiidae</taxon>
        <taxon>Erigoninae</taxon>
        <taxon>Oedothorax</taxon>
    </lineage>
</organism>
<dbReference type="InterPro" id="IPR018619">
    <property type="entry name" value="Hyccin"/>
</dbReference>
<gene>
    <name evidence="8" type="ORF">JTE90_005414</name>
</gene>
<evidence type="ECO:0000256" key="1">
    <source>
        <dbReference type="ARBA" id="ARBA00004236"/>
    </source>
</evidence>
<dbReference type="GO" id="GO:0005886">
    <property type="term" value="C:plasma membrane"/>
    <property type="evidence" value="ECO:0007669"/>
    <property type="project" value="UniProtKB-SubCell"/>
</dbReference>
<keyword evidence="5" id="KW-0472">Membrane</keyword>
<dbReference type="AlphaFoldDB" id="A0AAV6URZ0"/>
<accession>A0AAV6URZ0</accession>
<feature type="compositionally biased region" description="Polar residues" evidence="7">
    <location>
        <begin position="420"/>
        <end position="452"/>
    </location>
</feature>
<keyword evidence="3" id="KW-1003">Cell membrane</keyword>
<proteinExistence type="inferred from homology"/>
<evidence type="ECO:0000256" key="2">
    <source>
        <dbReference type="ARBA" id="ARBA00004514"/>
    </source>
</evidence>
<evidence type="ECO:0000313" key="9">
    <source>
        <dbReference type="Proteomes" id="UP000827092"/>
    </source>
</evidence>
<evidence type="ECO:0000256" key="5">
    <source>
        <dbReference type="ARBA" id="ARBA00023136"/>
    </source>
</evidence>
<dbReference type="GO" id="GO:0005829">
    <property type="term" value="C:cytosol"/>
    <property type="evidence" value="ECO:0007669"/>
    <property type="project" value="UniProtKB-SubCell"/>
</dbReference>
<sequence length="520" mass="57294">MAETIVREWIADYKSLRSAEIHSFGCTISQNNDLIQAVFTVLEDKRHHEEFLEPICNQFFSFYRSREENLQNFARQYIPSLIGLYLSSVSKGNRKNVFCVEVVLLGIYNLEVLEPSGKSASTSFRIPLLSKPSIYHEPMSLSHTILSERALSSLEYAETRTISVGPFSEIEKINASNRLVVMSVLMWLYNQHIGSLTNFSHMSVCKMSSRLVKQGFNRTSRPSYGSECSSGYNNPHPRPIARIPLSSSLMLEMIQAVYFAAFNGLASVGLQTLDELHYRAMQEMFSDVLLVTNAIRNSLKSNQSGQPCDGPMGISIALSPTTVVSTVSRAITNASFRAKKLPDDIPIQKSEDGDNPALTSINEESEEGENQQAAAPKPKKHSVSGITKVGVLQLRKGKKKDKADISETDGKSNGKALSEMTVSSSADNIARNTYETNTDTSYSNGETSSYRNSYPCRTDLPTTLKSPVGSGTDFQDAKYLNHVSPTRSEVVVTTEGGVLKSILQKSESSNGIQNSLQTAV</sequence>
<comment type="similarity">
    <text evidence="6">Belongs to the Hyccin family.</text>
</comment>
<keyword evidence="4" id="KW-0963">Cytoplasm</keyword>
<dbReference type="GO" id="GO:0046854">
    <property type="term" value="P:phosphatidylinositol phosphate biosynthetic process"/>
    <property type="evidence" value="ECO:0007669"/>
    <property type="project" value="TreeGrafter"/>
</dbReference>
<comment type="caution">
    <text evidence="8">The sequence shown here is derived from an EMBL/GenBank/DDBJ whole genome shotgun (WGS) entry which is preliminary data.</text>
</comment>
<dbReference type="PANTHER" id="PTHR31220">
    <property type="entry name" value="HYCCIN RELATED"/>
    <property type="match status" value="1"/>
</dbReference>
<evidence type="ECO:0008006" key="10">
    <source>
        <dbReference type="Google" id="ProtNLM"/>
    </source>
</evidence>
<dbReference type="GO" id="GO:0072659">
    <property type="term" value="P:protein localization to plasma membrane"/>
    <property type="evidence" value="ECO:0007669"/>
    <property type="project" value="TreeGrafter"/>
</dbReference>
<evidence type="ECO:0000256" key="6">
    <source>
        <dbReference type="ARBA" id="ARBA00034482"/>
    </source>
</evidence>
<comment type="subcellular location">
    <subcellularLocation>
        <location evidence="1">Cell membrane</location>
    </subcellularLocation>
    <subcellularLocation>
        <location evidence="2">Cytoplasm</location>
        <location evidence="2">Cytosol</location>
    </subcellularLocation>
</comment>
<reference evidence="8 9" key="1">
    <citation type="journal article" date="2022" name="Nat. Ecol. Evol.">
        <title>A masculinizing supergene underlies an exaggerated male reproductive morph in a spider.</title>
        <authorList>
            <person name="Hendrickx F."/>
            <person name="De Corte Z."/>
            <person name="Sonet G."/>
            <person name="Van Belleghem S.M."/>
            <person name="Kostlbacher S."/>
            <person name="Vangestel C."/>
        </authorList>
    </citation>
    <scope>NUCLEOTIDE SEQUENCE [LARGE SCALE GENOMIC DNA]</scope>
    <source>
        <strain evidence="8">W744_W776</strain>
    </source>
</reference>